<dbReference type="EMBL" id="QRTF01000014">
    <property type="protein sequence ID" value="RGQ49859.1"/>
    <property type="molecule type" value="Genomic_DNA"/>
</dbReference>
<dbReference type="Proteomes" id="UP000283492">
    <property type="component" value="Unassembled WGS sequence"/>
</dbReference>
<dbReference type="AlphaFoldDB" id="A0A0M6W9Q7"/>
<dbReference type="Proteomes" id="UP000283738">
    <property type="component" value="Unassembled WGS sequence"/>
</dbReference>
<dbReference type="STRING" id="360807.ERS852392_01310"/>
<accession>A0A0M6W9Q7</accession>
<keyword evidence="8" id="KW-1185">Reference proteome</keyword>
<dbReference type="OrthoDB" id="2085896at2"/>
<dbReference type="EMBL" id="QSFX01000010">
    <property type="protein sequence ID" value="RHA89611.1"/>
    <property type="molecule type" value="Genomic_DNA"/>
</dbReference>
<dbReference type="RefSeq" id="WP_055039033.1">
    <property type="nucleotide sequence ID" value="NZ_CABJFX010000010.1"/>
</dbReference>
<dbReference type="Proteomes" id="UP000286271">
    <property type="component" value="Unassembled WGS sequence"/>
</dbReference>
<dbReference type="Proteomes" id="UP000095453">
    <property type="component" value="Unassembled WGS sequence"/>
</dbReference>
<feature type="transmembrane region" description="Helical" evidence="1">
    <location>
        <begin position="56"/>
        <end position="84"/>
    </location>
</feature>
<keyword evidence="1" id="KW-0812">Transmembrane</keyword>
<keyword evidence="1" id="KW-0472">Membrane</keyword>
<organism evidence="2 8">
    <name type="scientific">Roseburia inulinivorans</name>
    <dbReference type="NCBI Taxonomy" id="360807"/>
    <lineage>
        <taxon>Bacteria</taxon>
        <taxon>Bacillati</taxon>
        <taxon>Bacillota</taxon>
        <taxon>Clostridia</taxon>
        <taxon>Lachnospirales</taxon>
        <taxon>Lachnospiraceae</taxon>
        <taxon>Roseburia</taxon>
    </lineage>
</organism>
<evidence type="ECO:0000256" key="1">
    <source>
        <dbReference type="SAM" id="Phobius"/>
    </source>
</evidence>
<keyword evidence="1" id="KW-1133">Transmembrane helix</keyword>
<evidence type="ECO:0000313" key="6">
    <source>
        <dbReference type="EMBL" id="RHE98643.1"/>
    </source>
</evidence>
<evidence type="ECO:0000313" key="2">
    <source>
        <dbReference type="EMBL" id="CRL32267.1"/>
    </source>
</evidence>
<evidence type="ECO:0000313" key="11">
    <source>
        <dbReference type="Proteomes" id="UP000283701"/>
    </source>
</evidence>
<dbReference type="Pfam" id="PF14209">
    <property type="entry name" value="DUF4321"/>
    <property type="match status" value="1"/>
</dbReference>
<reference evidence="8" key="2">
    <citation type="submission" date="2015-05" db="EMBL/GenBank/DDBJ databases">
        <authorList>
            <consortium name="Pathogen Informatics"/>
        </authorList>
    </citation>
    <scope>NUCLEOTIDE SEQUENCE [LARGE SCALE GENOMIC DNA]</scope>
    <source>
        <strain evidence="3 9">2789STDY5608887</strain>
        <strain evidence="8">L1-83</strain>
    </source>
</reference>
<dbReference type="EMBL" id="CVRS01000014">
    <property type="protein sequence ID" value="CRL32267.1"/>
    <property type="molecule type" value="Genomic_DNA"/>
</dbReference>
<evidence type="ECO:0000313" key="13">
    <source>
        <dbReference type="Proteomes" id="UP000286271"/>
    </source>
</evidence>
<dbReference type="Proteomes" id="UP000283701">
    <property type="component" value="Unassembled WGS sequence"/>
</dbReference>
<evidence type="ECO:0000313" key="5">
    <source>
        <dbReference type="EMBL" id="RHA89611.1"/>
    </source>
</evidence>
<feature type="transmembrane region" description="Helical" evidence="1">
    <location>
        <begin position="12"/>
        <end position="36"/>
    </location>
</feature>
<evidence type="ECO:0000313" key="9">
    <source>
        <dbReference type="Proteomes" id="UP000095453"/>
    </source>
</evidence>
<dbReference type="Proteomes" id="UP000049828">
    <property type="component" value="Unassembled WGS sequence"/>
</dbReference>
<evidence type="ECO:0000313" key="4">
    <source>
        <dbReference type="EMBL" id="RGQ49859.1"/>
    </source>
</evidence>
<proteinExistence type="predicted"/>
<reference evidence="10 11" key="3">
    <citation type="submission" date="2018-08" db="EMBL/GenBank/DDBJ databases">
        <title>A genome reference for cultivated species of the human gut microbiota.</title>
        <authorList>
            <person name="Zou Y."/>
            <person name="Xue W."/>
            <person name="Luo G."/>
        </authorList>
    </citation>
    <scope>NUCLEOTIDE SEQUENCE [LARGE SCALE GENOMIC DNA]</scope>
    <source>
        <strain evidence="4 12">AF28-15</strain>
        <strain evidence="7 11">AM23-23AC</strain>
        <strain evidence="6 13">AM27-11</strain>
        <strain evidence="5 10">AM42-1AC</strain>
    </source>
</reference>
<evidence type="ECO:0000313" key="3">
    <source>
        <dbReference type="EMBL" id="CUM88611.1"/>
    </source>
</evidence>
<evidence type="ECO:0000313" key="12">
    <source>
        <dbReference type="Proteomes" id="UP000283738"/>
    </source>
</evidence>
<evidence type="ECO:0000313" key="7">
    <source>
        <dbReference type="EMBL" id="RHF83225.1"/>
    </source>
</evidence>
<sequence>MSRGVLGKNNWALVLLILVGVVLGGLIGKLCAGVPALSWLSYGQSFGFVNPMVLDLGILVLTFGFTVDITVAGILGIVIAIIIYRLL</sequence>
<dbReference type="EMBL" id="QRHP01000012">
    <property type="protein sequence ID" value="RHF83225.1"/>
    <property type="molecule type" value="Genomic_DNA"/>
</dbReference>
<protein>
    <submittedName>
        <fullName evidence="4">DUF4321 domain-containing protein</fullName>
    </submittedName>
</protein>
<evidence type="ECO:0000313" key="10">
    <source>
        <dbReference type="Proteomes" id="UP000283492"/>
    </source>
</evidence>
<name>A0A0M6W9Q7_9FIRM</name>
<gene>
    <name evidence="7" type="ORF">DW654_10795</name>
    <name evidence="6" type="ORF">DW707_06455</name>
    <name evidence="5" type="ORF">DW914_07560</name>
    <name evidence="4" type="ORF">DWY96_07850</name>
    <name evidence="3" type="ORF">ERS852444_00928</name>
    <name evidence="2" type="ORF">RIL183_12571</name>
</gene>
<dbReference type="EMBL" id="QSKW01000007">
    <property type="protein sequence ID" value="RHE98643.1"/>
    <property type="molecule type" value="Genomic_DNA"/>
</dbReference>
<dbReference type="EMBL" id="CYXX01000005">
    <property type="protein sequence ID" value="CUM88611.1"/>
    <property type="molecule type" value="Genomic_DNA"/>
</dbReference>
<reference evidence="2" key="1">
    <citation type="submission" date="2015-05" db="EMBL/GenBank/DDBJ databases">
        <authorList>
            <person name="Wang D.B."/>
            <person name="Wang M."/>
        </authorList>
    </citation>
    <scope>NUCLEOTIDE SEQUENCE [LARGE SCALE GENOMIC DNA]</scope>
    <source>
        <strain evidence="2">L1-83</strain>
    </source>
</reference>
<dbReference type="InterPro" id="IPR025470">
    <property type="entry name" value="DUF4321"/>
</dbReference>
<evidence type="ECO:0000313" key="8">
    <source>
        <dbReference type="Proteomes" id="UP000049828"/>
    </source>
</evidence>